<sequence>MQKDPPKAITLRQVAARAGVSAATASLVLNGKGEISEATRLRVLESIEHFNYMPRRARPRDESATTIRFLKIARHGHTVNRDHNHFIADYIDGMSHEATRRGYSLQVVSLDAAEIPDIAASLRDGGLRGAVILGTELSQAEVRQIAALPRPMVFIDTYHPFLNLNFVDMDNDQAVHSAVEHLAGCGFMRIGMVGSDAQVTNFALRRRAFSQAMQSLGLHEDPDAILSVDSTLEGAHRDSLQQLSGRSQIAQAYFCANDIIAHGFIRALRETGHDVPGDVSVVGFDNLPMSAMTQPALTSINVPKRRIGTMAIRLLDDLLQARKPQPASKVLITGELIVRDSTRPAHPPEASPRG</sequence>
<dbReference type="CDD" id="cd01392">
    <property type="entry name" value="HTH_LacI"/>
    <property type="match status" value="1"/>
</dbReference>
<dbReference type="PANTHER" id="PTHR30146">
    <property type="entry name" value="LACI-RELATED TRANSCRIPTIONAL REPRESSOR"/>
    <property type="match status" value="1"/>
</dbReference>
<accession>A0ABU3EDU6</accession>
<proteinExistence type="predicted"/>
<dbReference type="InterPro" id="IPR046335">
    <property type="entry name" value="LacI/GalR-like_sensor"/>
</dbReference>
<dbReference type="SUPFAM" id="SSF53822">
    <property type="entry name" value="Periplasmic binding protein-like I"/>
    <property type="match status" value="1"/>
</dbReference>
<gene>
    <name evidence="5" type="ORF">RM190_11090</name>
</gene>
<dbReference type="SUPFAM" id="SSF47413">
    <property type="entry name" value="lambda repressor-like DNA-binding domains"/>
    <property type="match status" value="1"/>
</dbReference>
<evidence type="ECO:0000259" key="4">
    <source>
        <dbReference type="PROSITE" id="PS50932"/>
    </source>
</evidence>
<dbReference type="Gene3D" id="3.40.50.2300">
    <property type="match status" value="2"/>
</dbReference>
<organism evidence="5 6">
    <name type="scientific">Paracoccus broussonetiae</name>
    <dbReference type="NCBI Taxonomy" id="3075834"/>
    <lineage>
        <taxon>Bacteria</taxon>
        <taxon>Pseudomonadati</taxon>
        <taxon>Pseudomonadota</taxon>
        <taxon>Alphaproteobacteria</taxon>
        <taxon>Rhodobacterales</taxon>
        <taxon>Paracoccaceae</taxon>
        <taxon>Paracoccus</taxon>
    </lineage>
</organism>
<dbReference type="PROSITE" id="PS50932">
    <property type="entry name" value="HTH_LACI_2"/>
    <property type="match status" value="1"/>
</dbReference>
<evidence type="ECO:0000256" key="1">
    <source>
        <dbReference type="ARBA" id="ARBA00023015"/>
    </source>
</evidence>
<dbReference type="Pfam" id="PF13377">
    <property type="entry name" value="Peripla_BP_3"/>
    <property type="match status" value="1"/>
</dbReference>
<dbReference type="InterPro" id="IPR000843">
    <property type="entry name" value="HTH_LacI"/>
</dbReference>
<dbReference type="PANTHER" id="PTHR30146:SF109">
    <property type="entry name" value="HTH-TYPE TRANSCRIPTIONAL REGULATOR GALS"/>
    <property type="match status" value="1"/>
</dbReference>
<reference evidence="6" key="1">
    <citation type="submission" date="2023-07" db="EMBL/GenBank/DDBJ databases">
        <title>Characterization of two Paracoccaceae strains isolated from Phycosphere and proposal of Xinfangfangia lacusdiani sp. nov.</title>
        <authorList>
            <person name="Deng Y."/>
            <person name="Zhang Y.Q."/>
        </authorList>
    </citation>
    <scope>NUCLEOTIDE SEQUENCE [LARGE SCALE GENOMIC DNA]</scope>
    <source>
        <strain evidence="6">CPCC 101403</strain>
    </source>
</reference>
<keyword evidence="3" id="KW-0804">Transcription</keyword>
<dbReference type="Gene3D" id="1.10.260.40">
    <property type="entry name" value="lambda repressor-like DNA-binding domains"/>
    <property type="match status" value="1"/>
</dbReference>
<evidence type="ECO:0000313" key="5">
    <source>
        <dbReference type="EMBL" id="MDT1062409.1"/>
    </source>
</evidence>
<keyword evidence="2" id="KW-0238">DNA-binding</keyword>
<dbReference type="EMBL" id="JAVRQI010000007">
    <property type="protein sequence ID" value="MDT1062409.1"/>
    <property type="molecule type" value="Genomic_DNA"/>
</dbReference>
<dbReference type="Pfam" id="PF00356">
    <property type="entry name" value="LacI"/>
    <property type="match status" value="1"/>
</dbReference>
<keyword evidence="1" id="KW-0805">Transcription regulation</keyword>
<feature type="domain" description="HTH lacI-type" evidence="4">
    <location>
        <begin position="9"/>
        <end position="63"/>
    </location>
</feature>
<comment type="caution">
    <text evidence="5">The sequence shown here is derived from an EMBL/GenBank/DDBJ whole genome shotgun (WGS) entry which is preliminary data.</text>
</comment>
<name>A0ABU3EDU6_9RHOB</name>
<keyword evidence="6" id="KW-1185">Reference proteome</keyword>
<dbReference type="SMART" id="SM00354">
    <property type="entry name" value="HTH_LACI"/>
    <property type="match status" value="1"/>
</dbReference>
<evidence type="ECO:0000256" key="2">
    <source>
        <dbReference type="ARBA" id="ARBA00023125"/>
    </source>
</evidence>
<evidence type="ECO:0000313" key="6">
    <source>
        <dbReference type="Proteomes" id="UP001251085"/>
    </source>
</evidence>
<dbReference type="Proteomes" id="UP001251085">
    <property type="component" value="Unassembled WGS sequence"/>
</dbReference>
<dbReference type="InterPro" id="IPR010982">
    <property type="entry name" value="Lambda_DNA-bd_dom_sf"/>
</dbReference>
<dbReference type="InterPro" id="IPR028082">
    <property type="entry name" value="Peripla_BP_I"/>
</dbReference>
<protein>
    <submittedName>
        <fullName evidence="5">Substrate-binding domain-containing protein</fullName>
    </submittedName>
</protein>
<evidence type="ECO:0000256" key="3">
    <source>
        <dbReference type="ARBA" id="ARBA00023163"/>
    </source>
</evidence>